<dbReference type="AlphaFoldDB" id="A0A1T4YTU7"/>
<accession>A0A1T4YTU7</accession>
<sequence>MITVKDIFDYAVGLDLSRLAHSVYWAISNKLVQPNDDSEKLKMLQYEDEVINQLIESNMLGIGRIKLFVIETQQKDWFAFHLAENALDANRLHSNLFRDQGGRITRADRLMIPIMAFAETGKEKNLYELKKSIVQYPAYVGHAKANEHVLYRMGV</sequence>
<keyword evidence="2" id="KW-1185">Reference proteome</keyword>
<evidence type="ECO:0000313" key="2">
    <source>
        <dbReference type="Proteomes" id="UP000190042"/>
    </source>
</evidence>
<dbReference type="EMBL" id="FUYJ01000009">
    <property type="protein sequence ID" value="SKB05219.1"/>
    <property type="molecule type" value="Genomic_DNA"/>
</dbReference>
<protein>
    <submittedName>
        <fullName evidence="1">Uncharacterized protein</fullName>
    </submittedName>
</protein>
<gene>
    <name evidence="1" type="ORF">SAMN04244570_3589</name>
</gene>
<evidence type="ECO:0000313" key="1">
    <source>
        <dbReference type="EMBL" id="SKB05219.1"/>
    </source>
</evidence>
<reference evidence="2" key="1">
    <citation type="submission" date="2017-02" db="EMBL/GenBank/DDBJ databases">
        <authorList>
            <person name="Varghese N."/>
            <person name="Submissions S."/>
        </authorList>
    </citation>
    <scope>NUCLEOTIDE SEQUENCE [LARGE SCALE GENOMIC DNA]</scope>
    <source>
        <strain evidence="2">DSM 23966</strain>
    </source>
</reference>
<dbReference type="RefSeq" id="WP_078818547.1">
    <property type="nucleotide sequence ID" value="NZ_FUYJ01000009.1"/>
</dbReference>
<proteinExistence type="predicted"/>
<name>A0A1T4YTU7_9BACL</name>
<organism evidence="1 2">
    <name type="scientific">Sporosarcina newyorkensis</name>
    <dbReference type="NCBI Taxonomy" id="759851"/>
    <lineage>
        <taxon>Bacteria</taxon>
        <taxon>Bacillati</taxon>
        <taxon>Bacillota</taxon>
        <taxon>Bacilli</taxon>
        <taxon>Bacillales</taxon>
        <taxon>Caryophanaceae</taxon>
        <taxon>Sporosarcina</taxon>
    </lineage>
</organism>
<dbReference type="Proteomes" id="UP000190042">
    <property type="component" value="Unassembled WGS sequence"/>
</dbReference>